<keyword evidence="1" id="KW-0472">Membrane</keyword>
<accession>A0A835MPP7</accession>
<keyword evidence="1" id="KW-1133">Transmembrane helix</keyword>
<feature type="transmembrane region" description="Helical" evidence="1">
    <location>
        <begin position="112"/>
        <end position="133"/>
    </location>
</feature>
<sequence>MQEKLAFTAFRTTDGLAILSLLVIVGEPSVASSGYFSKWEVQWERLVHLKNHAWIPETKLEAKWLKLCGGGKLKEMKIPMGLLIRNSCGNASKSWRFLLQRNKLMISSRHVIIMRTWAWISMISLYFSVLSIFSRMIPLTFKLFGGHSNLNTGWCICALGQEQRWLCQKE</sequence>
<organism evidence="2 3">
    <name type="scientific">Salix dunnii</name>
    <dbReference type="NCBI Taxonomy" id="1413687"/>
    <lineage>
        <taxon>Eukaryota</taxon>
        <taxon>Viridiplantae</taxon>
        <taxon>Streptophyta</taxon>
        <taxon>Embryophyta</taxon>
        <taxon>Tracheophyta</taxon>
        <taxon>Spermatophyta</taxon>
        <taxon>Magnoliopsida</taxon>
        <taxon>eudicotyledons</taxon>
        <taxon>Gunneridae</taxon>
        <taxon>Pentapetalae</taxon>
        <taxon>rosids</taxon>
        <taxon>fabids</taxon>
        <taxon>Malpighiales</taxon>
        <taxon>Salicaceae</taxon>
        <taxon>Saliceae</taxon>
        <taxon>Salix</taxon>
    </lineage>
</organism>
<proteinExistence type="predicted"/>
<dbReference type="AlphaFoldDB" id="A0A835MPP7"/>
<keyword evidence="1" id="KW-0812">Transmembrane</keyword>
<name>A0A835MPP7_9ROSI</name>
<protein>
    <submittedName>
        <fullName evidence="2">Uncharacterized protein</fullName>
    </submittedName>
</protein>
<comment type="caution">
    <text evidence="2">The sequence shown here is derived from an EMBL/GenBank/DDBJ whole genome shotgun (WGS) entry which is preliminary data.</text>
</comment>
<reference evidence="2 3" key="1">
    <citation type="submission" date="2020-10" db="EMBL/GenBank/DDBJ databases">
        <title>Plant Genome Project.</title>
        <authorList>
            <person name="Zhang R.-G."/>
        </authorList>
    </citation>
    <scope>NUCLEOTIDE SEQUENCE [LARGE SCALE GENOMIC DNA]</scope>
    <source>
        <strain evidence="2">FAFU-HL-1</strain>
        <tissue evidence="2">Leaf</tissue>
    </source>
</reference>
<evidence type="ECO:0000313" key="2">
    <source>
        <dbReference type="EMBL" id="KAF9673190.1"/>
    </source>
</evidence>
<dbReference type="EMBL" id="JADGMS010000011">
    <property type="protein sequence ID" value="KAF9673190.1"/>
    <property type="molecule type" value="Genomic_DNA"/>
</dbReference>
<keyword evidence="3" id="KW-1185">Reference proteome</keyword>
<evidence type="ECO:0000256" key="1">
    <source>
        <dbReference type="SAM" id="Phobius"/>
    </source>
</evidence>
<evidence type="ECO:0000313" key="3">
    <source>
        <dbReference type="Proteomes" id="UP000657918"/>
    </source>
</evidence>
<gene>
    <name evidence="2" type="ORF">SADUNF_Sadunf11G0122800</name>
</gene>
<dbReference type="Proteomes" id="UP000657918">
    <property type="component" value="Chromosome 11"/>
</dbReference>